<dbReference type="AlphaFoldDB" id="A0A1M5HMU0"/>
<reference evidence="1 2" key="1">
    <citation type="submission" date="2016-11" db="EMBL/GenBank/DDBJ databases">
        <authorList>
            <person name="Jaros S."/>
            <person name="Januszkiewicz K."/>
            <person name="Wedrychowicz H."/>
        </authorList>
    </citation>
    <scope>NUCLEOTIDE SEQUENCE [LARGE SCALE GENOMIC DNA]</scope>
    <source>
        <strain evidence="1 2">GAS138</strain>
    </source>
</reference>
<evidence type="ECO:0000313" key="2">
    <source>
        <dbReference type="Proteomes" id="UP000189796"/>
    </source>
</evidence>
<organism evidence="1 2">
    <name type="scientific">Bradyrhizobium erythrophlei</name>
    <dbReference type="NCBI Taxonomy" id="1437360"/>
    <lineage>
        <taxon>Bacteria</taxon>
        <taxon>Pseudomonadati</taxon>
        <taxon>Pseudomonadota</taxon>
        <taxon>Alphaproteobacteria</taxon>
        <taxon>Hyphomicrobiales</taxon>
        <taxon>Nitrobacteraceae</taxon>
        <taxon>Bradyrhizobium</taxon>
    </lineage>
</organism>
<sequence length="51" mass="5680">MLLTCRSGSKMVVFYPRKQTSVSYAADCDVMVCYGNAKRVEKHLSAHGALR</sequence>
<evidence type="ECO:0000313" key="1">
    <source>
        <dbReference type="EMBL" id="SHG17221.1"/>
    </source>
</evidence>
<protein>
    <submittedName>
        <fullName evidence="1">Uncharacterized protein</fullName>
    </submittedName>
</protein>
<dbReference type="Proteomes" id="UP000189796">
    <property type="component" value="Chromosome I"/>
</dbReference>
<name>A0A1M5HMU0_9BRAD</name>
<accession>A0A1M5HMU0</accession>
<dbReference type="EMBL" id="LT670817">
    <property type="protein sequence ID" value="SHG17221.1"/>
    <property type="molecule type" value="Genomic_DNA"/>
</dbReference>
<proteinExistence type="predicted"/>
<gene>
    <name evidence="1" type="ORF">SAMN05443248_0547</name>
</gene>